<dbReference type="GO" id="GO:0016787">
    <property type="term" value="F:hydrolase activity"/>
    <property type="evidence" value="ECO:0007669"/>
    <property type="project" value="UniProtKB-KW"/>
</dbReference>
<evidence type="ECO:0000313" key="1">
    <source>
        <dbReference type="EMBL" id="NSX54341.1"/>
    </source>
</evidence>
<protein>
    <submittedName>
        <fullName evidence="1">Alpha/beta hydrolase</fullName>
    </submittedName>
</protein>
<name>A0ABX2IQP4_9RHOB</name>
<dbReference type="InterPro" id="IPR029058">
    <property type="entry name" value="AB_hydrolase_fold"/>
</dbReference>
<dbReference type="SUPFAM" id="SSF53474">
    <property type="entry name" value="alpha/beta-Hydrolases"/>
    <property type="match status" value="1"/>
</dbReference>
<evidence type="ECO:0000313" key="2">
    <source>
        <dbReference type="Proteomes" id="UP000777935"/>
    </source>
</evidence>
<dbReference type="RefSeq" id="WP_174136245.1">
    <property type="nucleotide sequence ID" value="NZ_JABUFE010000002.1"/>
</dbReference>
<comment type="caution">
    <text evidence="1">The sequence shown here is derived from an EMBL/GenBank/DDBJ whole genome shotgun (WGS) entry which is preliminary data.</text>
</comment>
<gene>
    <name evidence="1" type="ORF">HRQ87_05960</name>
</gene>
<proteinExistence type="predicted"/>
<keyword evidence="2" id="KW-1185">Reference proteome</keyword>
<organism evidence="1 2">
    <name type="scientific">Parasulfitobacter algicola</name>
    <dbReference type="NCBI Taxonomy" id="2614809"/>
    <lineage>
        <taxon>Bacteria</taxon>
        <taxon>Pseudomonadati</taxon>
        <taxon>Pseudomonadota</taxon>
        <taxon>Alphaproteobacteria</taxon>
        <taxon>Rhodobacterales</taxon>
        <taxon>Roseobacteraceae</taxon>
        <taxon>Parasulfitobacter</taxon>
    </lineage>
</organism>
<sequence>MARLYPDLVEDILIIGALSCGKIPGRKSILEMLTLTPIIGNSIFRSIMQWWHLDEARFTLGMRTAVFNAKIDGMIPAKMLSELRQSNYSMMWQTANWVSRQDNSQHLHEVQQSVSSFIGLNDPVVPADHQLKMLQSLPSSHAVLLKTGHILMIEAPEHFQKAFWAWMTMSKHKRNTR</sequence>
<keyword evidence="1" id="KW-0378">Hydrolase</keyword>
<dbReference type="Proteomes" id="UP000777935">
    <property type="component" value="Unassembled WGS sequence"/>
</dbReference>
<reference evidence="1 2" key="1">
    <citation type="submission" date="2020-06" db="EMBL/GenBank/DDBJ databases">
        <title>Sulfitobacter algicola sp. nov., isolated from green algae.</title>
        <authorList>
            <person name="Wang C."/>
        </authorList>
    </citation>
    <scope>NUCLEOTIDE SEQUENCE [LARGE SCALE GENOMIC DNA]</scope>
    <source>
        <strain evidence="1 2">1151</strain>
    </source>
</reference>
<dbReference type="Gene3D" id="3.40.50.1820">
    <property type="entry name" value="alpha/beta hydrolase"/>
    <property type="match status" value="1"/>
</dbReference>
<accession>A0ABX2IQP4</accession>
<dbReference type="EMBL" id="JABUFE010000002">
    <property type="protein sequence ID" value="NSX54341.1"/>
    <property type="molecule type" value="Genomic_DNA"/>
</dbReference>